<dbReference type="Proteomes" id="UP000054251">
    <property type="component" value="Unassembled WGS sequence"/>
</dbReference>
<dbReference type="PROSITE" id="PS50102">
    <property type="entry name" value="RRM"/>
    <property type="match status" value="1"/>
</dbReference>
<feature type="compositionally biased region" description="Basic residues" evidence="3">
    <location>
        <begin position="205"/>
        <end position="217"/>
    </location>
</feature>
<dbReference type="AlphaFoldDB" id="A0A0V1PRK1"/>
<reference evidence="5 6" key="1">
    <citation type="submission" date="2015-11" db="EMBL/GenBank/DDBJ databases">
        <title>The genome of Debaryomyces fabryi.</title>
        <authorList>
            <person name="Tafer H."/>
            <person name="Lopandic K."/>
        </authorList>
    </citation>
    <scope>NUCLEOTIDE SEQUENCE [LARGE SCALE GENOMIC DNA]</scope>
    <source>
        <strain evidence="5 6">CBS 789</strain>
    </source>
</reference>
<dbReference type="InterPro" id="IPR045844">
    <property type="entry name" value="RRM_Ist3-like"/>
</dbReference>
<dbReference type="CDD" id="cd12411">
    <property type="entry name" value="RRM_ist3_like"/>
    <property type="match status" value="1"/>
</dbReference>
<dbReference type="PANTHER" id="PTHR45880">
    <property type="entry name" value="RNA-BINDING MOTIF PROTEIN, X-LINKED 2"/>
    <property type="match status" value="1"/>
</dbReference>
<evidence type="ECO:0000256" key="1">
    <source>
        <dbReference type="ARBA" id="ARBA00022884"/>
    </source>
</evidence>
<dbReference type="SMART" id="SM00360">
    <property type="entry name" value="RRM"/>
    <property type="match status" value="1"/>
</dbReference>
<keyword evidence="1 2" id="KW-0694">RNA-binding</keyword>
<evidence type="ECO:0000256" key="3">
    <source>
        <dbReference type="SAM" id="MobiDB-lite"/>
    </source>
</evidence>
<feature type="domain" description="RRM" evidence="4">
    <location>
        <begin position="33"/>
        <end position="111"/>
    </location>
</feature>
<organism evidence="5 6">
    <name type="scientific">Debaryomyces fabryi</name>
    <dbReference type="NCBI Taxonomy" id="58627"/>
    <lineage>
        <taxon>Eukaryota</taxon>
        <taxon>Fungi</taxon>
        <taxon>Dikarya</taxon>
        <taxon>Ascomycota</taxon>
        <taxon>Saccharomycotina</taxon>
        <taxon>Pichiomycetes</taxon>
        <taxon>Debaryomycetaceae</taxon>
        <taxon>Debaryomyces</taxon>
    </lineage>
</organism>
<dbReference type="InterPro" id="IPR051847">
    <property type="entry name" value="RNA_proc/Spliceosome_comp"/>
</dbReference>
<dbReference type="Gene3D" id="3.30.70.330">
    <property type="match status" value="1"/>
</dbReference>
<dbReference type="GO" id="GO:0005686">
    <property type="term" value="C:U2 snRNP"/>
    <property type="evidence" value="ECO:0007669"/>
    <property type="project" value="TreeGrafter"/>
</dbReference>
<evidence type="ECO:0000313" key="6">
    <source>
        <dbReference type="Proteomes" id="UP000054251"/>
    </source>
</evidence>
<dbReference type="GO" id="GO:0003723">
    <property type="term" value="F:RNA binding"/>
    <property type="evidence" value="ECO:0007669"/>
    <property type="project" value="UniProtKB-UniRule"/>
</dbReference>
<feature type="compositionally biased region" description="Basic and acidic residues" evidence="3">
    <location>
        <begin position="218"/>
        <end position="229"/>
    </location>
</feature>
<dbReference type="InterPro" id="IPR012677">
    <property type="entry name" value="Nucleotide-bd_a/b_plait_sf"/>
</dbReference>
<feature type="region of interest" description="Disordered" evidence="3">
    <location>
        <begin position="195"/>
        <end position="282"/>
    </location>
</feature>
<feature type="compositionally biased region" description="Basic and acidic residues" evidence="3">
    <location>
        <begin position="137"/>
        <end position="155"/>
    </location>
</feature>
<dbReference type="SUPFAM" id="SSF54928">
    <property type="entry name" value="RNA-binding domain, RBD"/>
    <property type="match status" value="1"/>
</dbReference>
<proteinExistence type="predicted"/>
<dbReference type="InterPro" id="IPR000504">
    <property type="entry name" value="RRM_dom"/>
</dbReference>
<dbReference type="PANTHER" id="PTHR45880:SF1">
    <property type="entry name" value="RNA-BINDING MOTIF PROTEIN, X-LINKED 2"/>
    <property type="match status" value="1"/>
</dbReference>
<sequence>MNAIQKINKINQKELENNVSDSASWHADYKDTSYIYIGFLPFDLNEMDIVKIFSQYGIPTHINLIKDKETGKSRGFCYLKYEDYRSCVLAIDNFNGIQLRDKKIKVDHVYYYLKDGQDEHDFIIDYTKAERELKEIEDDSKNKETRLIEGKHAPEDPMAEYVKSKEDGEFVDPMASYLKNKGDDDDEFIDPMAAYIESNEGKRRSDSHRRRHRHRRERSRDRSSRDKSPSRRRHRDKSSSSRNHKDKSPSSRTNREKSSTSHRNRDRSLVDDREIQKTQNNQ</sequence>
<dbReference type="GO" id="GO:0000398">
    <property type="term" value="P:mRNA splicing, via spliceosome"/>
    <property type="evidence" value="ECO:0007669"/>
    <property type="project" value="InterPro"/>
</dbReference>
<comment type="caution">
    <text evidence="5">The sequence shown here is derived from an EMBL/GenBank/DDBJ whole genome shotgun (WGS) entry which is preliminary data.</text>
</comment>
<dbReference type="GO" id="GO:0071013">
    <property type="term" value="C:catalytic step 2 spliceosome"/>
    <property type="evidence" value="ECO:0007669"/>
    <property type="project" value="TreeGrafter"/>
</dbReference>
<evidence type="ECO:0000259" key="4">
    <source>
        <dbReference type="PROSITE" id="PS50102"/>
    </source>
</evidence>
<dbReference type="Pfam" id="PF00076">
    <property type="entry name" value="RRM_1"/>
    <property type="match status" value="1"/>
</dbReference>
<protein>
    <recommendedName>
        <fullName evidence="4">RRM domain-containing protein</fullName>
    </recommendedName>
</protein>
<name>A0A0V1PRK1_9ASCO</name>
<dbReference type="EMBL" id="LMYN01000213">
    <property type="protein sequence ID" value="KRZ98777.1"/>
    <property type="molecule type" value="Genomic_DNA"/>
</dbReference>
<dbReference type="OrthoDB" id="2573941at2759"/>
<feature type="compositionally biased region" description="Basic and acidic residues" evidence="3">
    <location>
        <begin position="266"/>
        <end position="276"/>
    </location>
</feature>
<evidence type="ECO:0000256" key="2">
    <source>
        <dbReference type="PROSITE-ProRule" id="PRU00176"/>
    </source>
</evidence>
<feature type="compositionally biased region" description="Basic and acidic residues" evidence="3">
    <location>
        <begin position="246"/>
        <end position="259"/>
    </location>
</feature>
<accession>A0A0V1PRK1</accession>
<dbReference type="InterPro" id="IPR035979">
    <property type="entry name" value="RBD_domain_sf"/>
</dbReference>
<dbReference type="RefSeq" id="XP_015464880.1">
    <property type="nucleotide sequence ID" value="XM_015614289.1"/>
</dbReference>
<dbReference type="GO" id="GO:0071011">
    <property type="term" value="C:precatalytic spliceosome"/>
    <property type="evidence" value="ECO:0007669"/>
    <property type="project" value="TreeGrafter"/>
</dbReference>
<dbReference type="GeneID" id="26842469"/>
<feature type="region of interest" description="Disordered" evidence="3">
    <location>
        <begin position="137"/>
        <end position="166"/>
    </location>
</feature>
<keyword evidence="6" id="KW-1185">Reference proteome</keyword>
<evidence type="ECO:0000313" key="5">
    <source>
        <dbReference type="EMBL" id="KRZ98777.1"/>
    </source>
</evidence>
<gene>
    <name evidence="5" type="ORF">AC631_05460</name>
</gene>